<dbReference type="Gene3D" id="2.40.160.200">
    <property type="entry name" value="LURP1-related"/>
    <property type="match status" value="2"/>
</dbReference>
<dbReference type="SUPFAM" id="SSF54518">
    <property type="entry name" value="Tubby C-terminal domain-like"/>
    <property type="match status" value="1"/>
</dbReference>
<evidence type="ECO:0000313" key="2">
    <source>
        <dbReference type="EMBL" id="KAK3017497.1"/>
    </source>
</evidence>
<gene>
    <name evidence="2" type="ORF">RJ639_006001</name>
</gene>
<comment type="caution">
    <text evidence="2">The sequence shown here is derived from an EMBL/GenBank/DDBJ whole genome shotgun (WGS) entry which is preliminary data.</text>
</comment>
<dbReference type="PANTHER" id="PTHR31087:SF160">
    <property type="entry name" value="PROTEIN LURP-ONE-RELATED 1-RELATED"/>
    <property type="match status" value="1"/>
</dbReference>
<protein>
    <submittedName>
        <fullName evidence="2">Uncharacterized protein</fullName>
    </submittedName>
</protein>
<sequence length="351" mass="39579">KEIKKKRVDTTKYGTTKLGANGKTTLCTGSTPSFVIGPHFCASYPVDLVIVEKSFRVTEGNFDVTDIEGNLMFKVKGRSFFLAFHDRRLLIDAAGNHVVTLRDKHTADGECLRESTDAKNLLFSLRTPHVIQIRSNNSAEEVCDFRVEGSWTEKSCVVKAGESSTIIAQIETLGKDKFTVSVHPNVDYAFIVTLIMKEIGENCVPKNNEVEPLCATDYKVHKLIEISALPAHQNPEASWPLHFKFQTMCVAVDLTTVTEVMALTDGNFMVTDKWSMHSRWQVFRGDSRDDADLLFNTKRSEGIQLKMKLNITEHRSNVISRWKGVGYSTQDEIEHITEHRSYVISRWMGVG</sequence>
<dbReference type="EMBL" id="JAVXUP010000999">
    <property type="protein sequence ID" value="KAK3017497.1"/>
    <property type="molecule type" value="Genomic_DNA"/>
</dbReference>
<name>A0AA88W0B6_9ASTE</name>
<dbReference type="Proteomes" id="UP001188597">
    <property type="component" value="Unassembled WGS sequence"/>
</dbReference>
<proteinExistence type="inferred from homology"/>
<keyword evidence="3" id="KW-1185">Reference proteome</keyword>
<dbReference type="AlphaFoldDB" id="A0AA88W0B6"/>
<reference evidence="2" key="1">
    <citation type="submission" date="2022-12" db="EMBL/GenBank/DDBJ databases">
        <title>Draft genome assemblies for two species of Escallonia (Escalloniales).</title>
        <authorList>
            <person name="Chanderbali A."/>
            <person name="Dervinis C."/>
            <person name="Anghel I."/>
            <person name="Soltis D."/>
            <person name="Soltis P."/>
            <person name="Zapata F."/>
        </authorList>
    </citation>
    <scope>NUCLEOTIDE SEQUENCE</scope>
    <source>
        <strain evidence="2">UCBG64.0493</strain>
        <tissue evidence="2">Leaf</tissue>
    </source>
</reference>
<evidence type="ECO:0000313" key="3">
    <source>
        <dbReference type="Proteomes" id="UP001188597"/>
    </source>
</evidence>
<dbReference type="InterPro" id="IPR025659">
    <property type="entry name" value="Tubby-like_C"/>
</dbReference>
<evidence type="ECO:0000256" key="1">
    <source>
        <dbReference type="ARBA" id="ARBA00005437"/>
    </source>
</evidence>
<feature type="non-terminal residue" evidence="2">
    <location>
        <position position="351"/>
    </location>
</feature>
<dbReference type="InterPro" id="IPR038595">
    <property type="entry name" value="LOR_sf"/>
</dbReference>
<dbReference type="PANTHER" id="PTHR31087">
    <property type="match status" value="1"/>
</dbReference>
<accession>A0AA88W0B6</accession>
<comment type="similarity">
    <text evidence="1">Belongs to the LOR family.</text>
</comment>
<dbReference type="InterPro" id="IPR007612">
    <property type="entry name" value="LOR"/>
</dbReference>
<organism evidence="2 3">
    <name type="scientific">Escallonia herrerae</name>
    <dbReference type="NCBI Taxonomy" id="1293975"/>
    <lineage>
        <taxon>Eukaryota</taxon>
        <taxon>Viridiplantae</taxon>
        <taxon>Streptophyta</taxon>
        <taxon>Embryophyta</taxon>
        <taxon>Tracheophyta</taxon>
        <taxon>Spermatophyta</taxon>
        <taxon>Magnoliopsida</taxon>
        <taxon>eudicotyledons</taxon>
        <taxon>Gunneridae</taxon>
        <taxon>Pentapetalae</taxon>
        <taxon>asterids</taxon>
        <taxon>campanulids</taxon>
        <taxon>Escalloniales</taxon>
        <taxon>Escalloniaceae</taxon>
        <taxon>Escallonia</taxon>
    </lineage>
</organism>
<dbReference type="Pfam" id="PF04525">
    <property type="entry name" value="LOR"/>
    <property type="match status" value="1"/>
</dbReference>